<keyword evidence="2" id="KW-1185">Reference proteome</keyword>
<comment type="caution">
    <text evidence="1">The sequence shown here is derived from an EMBL/GenBank/DDBJ whole genome shotgun (WGS) entry which is preliminary data.</text>
</comment>
<gene>
    <name evidence="1" type="ORF">QTG54_006233</name>
</gene>
<dbReference type="Proteomes" id="UP001224775">
    <property type="component" value="Unassembled WGS sequence"/>
</dbReference>
<accession>A0AAD8YC84</accession>
<dbReference type="EMBL" id="JATAAI010000010">
    <property type="protein sequence ID" value="KAK1742636.1"/>
    <property type="molecule type" value="Genomic_DNA"/>
</dbReference>
<dbReference type="Pfam" id="PF13306">
    <property type="entry name" value="LRR_5"/>
    <property type="match status" value="1"/>
</dbReference>
<reference evidence="1" key="1">
    <citation type="submission" date="2023-06" db="EMBL/GenBank/DDBJ databases">
        <title>Survivors Of The Sea: Transcriptome response of Skeletonema marinoi to long-term dormancy.</title>
        <authorList>
            <person name="Pinder M.I.M."/>
            <person name="Kourtchenko O."/>
            <person name="Robertson E.K."/>
            <person name="Larsson T."/>
            <person name="Maumus F."/>
            <person name="Osuna-Cruz C.M."/>
            <person name="Vancaester E."/>
            <person name="Stenow R."/>
            <person name="Vandepoele K."/>
            <person name="Ploug H."/>
            <person name="Bruchert V."/>
            <person name="Godhe A."/>
            <person name="Topel M."/>
        </authorList>
    </citation>
    <scope>NUCLEOTIDE SEQUENCE</scope>
    <source>
        <strain evidence="1">R05AC</strain>
    </source>
</reference>
<organism evidence="1 2">
    <name type="scientific">Skeletonema marinoi</name>
    <dbReference type="NCBI Taxonomy" id="267567"/>
    <lineage>
        <taxon>Eukaryota</taxon>
        <taxon>Sar</taxon>
        <taxon>Stramenopiles</taxon>
        <taxon>Ochrophyta</taxon>
        <taxon>Bacillariophyta</taxon>
        <taxon>Coscinodiscophyceae</taxon>
        <taxon>Thalassiosirophycidae</taxon>
        <taxon>Thalassiosirales</taxon>
        <taxon>Skeletonemataceae</taxon>
        <taxon>Skeletonema</taxon>
        <taxon>Skeletonema marinoi-dohrnii complex</taxon>
    </lineage>
</organism>
<name>A0AAD8YC84_9STRA</name>
<sequence length="96" mass="10604">MAEAQGDDDIFVYMGGDQEVVPDDVVRVSDKSVKIIPREAFQAREHLIYVEFHDGIEKIGEDAFNCCFSLRGSIKLMGVKTIEGGAFNGCVFLTDV</sequence>
<protein>
    <recommendedName>
        <fullName evidence="3">Leucine-rich repeat domain-containing protein</fullName>
    </recommendedName>
</protein>
<evidence type="ECO:0000313" key="1">
    <source>
        <dbReference type="EMBL" id="KAK1742636.1"/>
    </source>
</evidence>
<proteinExistence type="predicted"/>
<dbReference type="InterPro" id="IPR026906">
    <property type="entry name" value="LRR_5"/>
</dbReference>
<dbReference type="Gene3D" id="3.80.10.10">
    <property type="entry name" value="Ribonuclease Inhibitor"/>
    <property type="match status" value="1"/>
</dbReference>
<dbReference type="AlphaFoldDB" id="A0AAD8YC84"/>
<evidence type="ECO:0008006" key="3">
    <source>
        <dbReference type="Google" id="ProtNLM"/>
    </source>
</evidence>
<evidence type="ECO:0000313" key="2">
    <source>
        <dbReference type="Proteomes" id="UP001224775"/>
    </source>
</evidence>
<dbReference type="InterPro" id="IPR032675">
    <property type="entry name" value="LRR_dom_sf"/>
</dbReference>